<keyword evidence="1" id="KW-0472">Membrane</keyword>
<keyword evidence="1" id="KW-1133">Transmembrane helix</keyword>
<organism evidence="2 3">
    <name type="scientific">Candidatus Raymondbacteria bacterium RIFOXYD12_FULL_49_13</name>
    <dbReference type="NCBI Taxonomy" id="1817890"/>
    <lineage>
        <taxon>Bacteria</taxon>
        <taxon>Raymondiibacteriota</taxon>
    </lineage>
</organism>
<comment type="caution">
    <text evidence="2">The sequence shown here is derived from an EMBL/GenBank/DDBJ whole genome shotgun (WGS) entry which is preliminary data.</text>
</comment>
<feature type="transmembrane region" description="Helical" evidence="1">
    <location>
        <begin position="38"/>
        <end position="56"/>
    </location>
</feature>
<evidence type="ECO:0000313" key="2">
    <source>
        <dbReference type="EMBL" id="OGK05339.1"/>
    </source>
</evidence>
<keyword evidence="1" id="KW-0812">Transmembrane</keyword>
<dbReference type="EMBL" id="MFYX01000057">
    <property type="protein sequence ID" value="OGK05339.1"/>
    <property type="molecule type" value="Genomic_DNA"/>
</dbReference>
<name>A0A1F7FF69_UNCRA</name>
<reference evidence="2 3" key="1">
    <citation type="journal article" date="2016" name="Nat. Commun.">
        <title>Thousands of microbial genomes shed light on interconnected biogeochemical processes in an aquifer system.</title>
        <authorList>
            <person name="Anantharaman K."/>
            <person name="Brown C.T."/>
            <person name="Hug L.A."/>
            <person name="Sharon I."/>
            <person name="Castelle C.J."/>
            <person name="Probst A.J."/>
            <person name="Thomas B.C."/>
            <person name="Singh A."/>
            <person name="Wilkins M.J."/>
            <person name="Karaoz U."/>
            <person name="Brodie E.L."/>
            <person name="Williams K.H."/>
            <person name="Hubbard S.S."/>
            <person name="Banfield J.F."/>
        </authorList>
    </citation>
    <scope>NUCLEOTIDE SEQUENCE [LARGE SCALE GENOMIC DNA]</scope>
</reference>
<protein>
    <recommendedName>
        <fullName evidence="4">DUF4398 domain-containing protein</fullName>
    </recommendedName>
</protein>
<dbReference type="Proteomes" id="UP000179243">
    <property type="component" value="Unassembled WGS sequence"/>
</dbReference>
<sequence length="236" mass="26450">MTRNARIAILWPTSVSIYKRLNNAGKQTKEGNMIKSTFPLVSALIVLAVIVLSGCFKTPEKEMKVAQNAIEKTKQAQADRFAPVKFKAAMATLAEAKKEIAFQKKSMWIPDYNKAKRLLKKTVEMAGASKIAAEASPEKEALQTQQLFLTADSVIGGFKKILKKNRANIRDNRFLREMDADIKAIEQEIADLIKKLAQGGFPPNERIKEIIAKVVDNKERVAVFSVFKSEKGKKRR</sequence>
<dbReference type="Gene3D" id="1.20.1270.390">
    <property type="match status" value="1"/>
</dbReference>
<evidence type="ECO:0008006" key="4">
    <source>
        <dbReference type="Google" id="ProtNLM"/>
    </source>
</evidence>
<proteinExistence type="predicted"/>
<evidence type="ECO:0000313" key="3">
    <source>
        <dbReference type="Proteomes" id="UP000179243"/>
    </source>
</evidence>
<gene>
    <name evidence="2" type="ORF">A2519_03430</name>
</gene>
<accession>A0A1F7FF69</accession>
<dbReference type="AlphaFoldDB" id="A0A1F7FF69"/>
<evidence type="ECO:0000256" key="1">
    <source>
        <dbReference type="SAM" id="Phobius"/>
    </source>
</evidence>